<gene>
    <name evidence="1" type="ORF">GGI18_005640</name>
</gene>
<dbReference type="Proteomes" id="UP001140066">
    <property type="component" value="Unassembled WGS sequence"/>
</dbReference>
<sequence length="333" mass="37307">MTVTAFGSSREATANVSTPLDLARKHNQKHAKSYIAALVNGKTLWDMRRPLPPSTGDLEFLTFESGNTRAREVFWHSSSHLLGAALERIYGDDLMLCDGPALPEGGFFYEFLLLDPSKHSAANRLNRDMSYAERIGELCGSRATLDGLRFLTAADMDRVHKVAMEIAGEKHAFEHMDVDYDVACELFLDNPFKLHFLDRARSQIERRQSGDAKVGRFGLYRCGNMVDLCRGPHIVHTAQIQALAINRVSSAHWVCHLGDSESPVDGTPQQTAPVLNRVYGISFPTQAMLKDHQQRVKEAAQRDHRIVGKEQKLFMMHPWAPGSGFILPHGQRM</sequence>
<accession>A0ACC1JVD6</accession>
<evidence type="ECO:0000313" key="1">
    <source>
        <dbReference type="EMBL" id="KAJ2768196.1"/>
    </source>
</evidence>
<feature type="non-terminal residue" evidence="1">
    <location>
        <position position="333"/>
    </location>
</feature>
<protein>
    <submittedName>
        <fullName evidence="1">Uncharacterized protein</fullName>
    </submittedName>
</protein>
<name>A0ACC1JVD6_9FUNG</name>
<dbReference type="EMBL" id="JANBUK010003276">
    <property type="protein sequence ID" value="KAJ2768196.1"/>
    <property type="molecule type" value="Genomic_DNA"/>
</dbReference>
<proteinExistence type="predicted"/>
<keyword evidence="2" id="KW-1185">Reference proteome</keyword>
<evidence type="ECO:0000313" key="2">
    <source>
        <dbReference type="Proteomes" id="UP001140066"/>
    </source>
</evidence>
<organism evidence="1 2">
    <name type="scientific">Coemansia linderi</name>
    <dbReference type="NCBI Taxonomy" id="2663919"/>
    <lineage>
        <taxon>Eukaryota</taxon>
        <taxon>Fungi</taxon>
        <taxon>Fungi incertae sedis</taxon>
        <taxon>Zoopagomycota</taxon>
        <taxon>Kickxellomycotina</taxon>
        <taxon>Kickxellomycetes</taxon>
        <taxon>Kickxellales</taxon>
        <taxon>Kickxellaceae</taxon>
        <taxon>Coemansia</taxon>
    </lineage>
</organism>
<reference evidence="1" key="1">
    <citation type="submission" date="2022-07" db="EMBL/GenBank/DDBJ databases">
        <title>Phylogenomic reconstructions and comparative analyses of Kickxellomycotina fungi.</title>
        <authorList>
            <person name="Reynolds N.K."/>
            <person name="Stajich J.E."/>
            <person name="Barry K."/>
            <person name="Grigoriev I.V."/>
            <person name="Crous P."/>
            <person name="Smith M.E."/>
        </authorList>
    </citation>
    <scope>NUCLEOTIDE SEQUENCE</scope>
    <source>
        <strain evidence="1">BCRC 34191</strain>
    </source>
</reference>
<comment type="caution">
    <text evidence="1">The sequence shown here is derived from an EMBL/GenBank/DDBJ whole genome shotgun (WGS) entry which is preliminary data.</text>
</comment>